<dbReference type="KEGG" id="mros:EHO51_20250"/>
<evidence type="ECO:0000313" key="4">
    <source>
        <dbReference type="Proteomes" id="UP000273982"/>
    </source>
</evidence>
<reference evidence="2 4" key="1">
    <citation type="submission" date="2018-11" db="EMBL/GenBank/DDBJ databases">
        <title>Genome squencing of methanotrophic bacteria isolated from alkaline groundwater in Korea.</title>
        <authorList>
            <person name="Nguyen L.N."/>
        </authorList>
    </citation>
    <scope>NUCLEOTIDE SEQUENCE [LARGE SCALE GENOMIC DNA]</scope>
    <source>
        <strain evidence="2 4">GW6</strain>
        <plasmid evidence="4">pgw6_2</plasmid>
        <plasmid evidence="2">pGW6_2</plasmid>
    </source>
</reference>
<name>A0A3G8MAV1_9HYPH</name>
<evidence type="ECO:0000313" key="3">
    <source>
        <dbReference type="EMBL" id="QGM96017.1"/>
    </source>
</evidence>
<reference evidence="3 5" key="2">
    <citation type="journal article" date="2021" name="AMB Express">
        <title>Isolation and characterisation of Methylocystis spp. for poly-3-hydroxybutyrate production using waste methane feedstocks.</title>
        <authorList>
            <person name="Rumah B.L."/>
            <person name="Stead C.E."/>
            <person name="Claxton Stevens B.H."/>
            <person name="Minton N.P."/>
            <person name="Grosse-Honebrink A."/>
            <person name="Zhang Y."/>
        </authorList>
    </citation>
    <scope>NUCLEOTIDE SEQUENCE [LARGE SCALE GENOMIC DNA]</scope>
    <source>
        <strain evidence="3 5">BRCS1</strain>
        <plasmid evidence="3 5">unnamed2</plasmid>
    </source>
</reference>
<evidence type="ECO:0000259" key="1">
    <source>
        <dbReference type="PROSITE" id="PS50994"/>
    </source>
</evidence>
<keyword evidence="2" id="KW-0614">Plasmid</keyword>
<keyword evidence="5" id="KW-1185">Reference proteome</keyword>
<proteinExistence type="predicted"/>
<dbReference type="AlphaFoldDB" id="A0A3G8MAV1"/>
<gene>
    <name evidence="2" type="ORF">EHO51_20250</name>
    <name evidence="3" type="ORF">F7D13_18300</name>
</gene>
<dbReference type="EMBL" id="CP034088">
    <property type="protein sequence ID" value="AZG79119.1"/>
    <property type="molecule type" value="Genomic_DNA"/>
</dbReference>
<dbReference type="InterPro" id="IPR001584">
    <property type="entry name" value="Integrase_cat-core"/>
</dbReference>
<dbReference type="Proteomes" id="UP000424673">
    <property type="component" value="Plasmid unnamed2"/>
</dbReference>
<dbReference type="PROSITE" id="PS50994">
    <property type="entry name" value="INTEGRASE"/>
    <property type="match status" value="1"/>
</dbReference>
<dbReference type="SUPFAM" id="SSF53098">
    <property type="entry name" value="Ribonuclease H-like"/>
    <property type="match status" value="1"/>
</dbReference>
<feature type="domain" description="Integrase catalytic" evidence="1">
    <location>
        <begin position="138"/>
        <end position="306"/>
    </location>
</feature>
<dbReference type="InterPro" id="IPR036397">
    <property type="entry name" value="RNaseH_sf"/>
</dbReference>
<dbReference type="SUPFAM" id="SSF46689">
    <property type="entry name" value="Homeodomain-like"/>
    <property type="match status" value="1"/>
</dbReference>
<dbReference type="PANTHER" id="PTHR47515:SF1">
    <property type="entry name" value="BLR2054 PROTEIN"/>
    <property type="match status" value="1"/>
</dbReference>
<dbReference type="InterPro" id="IPR012337">
    <property type="entry name" value="RNaseH-like_sf"/>
</dbReference>
<sequence length="395" mass="45242">MPWKGCSVMEERLRFVARLLDGEAMSDVCREFGISRKTGYKIFDRYKEHGLEALTDRSRRPVRYANQLPEQIESLILRCKREKPHWGARKNRELLLRKLDGDFRVPANSTIHAVLCRHGLVKALGRRRPRAQGTELSPGLAPNDLWCVDFKGEFKLGSGRYCYPLTVTDHASRFLLLCEALESTREDPAITAFGRLFRERGLPGAIRSDNGVPFASPNGLFGLSKLSVWWLRLGVEIERIKPGHPQQNGRHERMHLTLKKEATRPPGMNSLQQQARFDAFIKEFNDERPHEALDMKRPADVYRPSAKPYDGKLPEIDYPLHDRDVMVTSCGRICMYRKRVNISSVLAGQRLGIKEIDDGIWLVSFMSYDLGFIDLEQKTLQPLDNPFGPRLSPMS</sequence>
<dbReference type="RefSeq" id="WP_109026963.1">
    <property type="nucleotide sequence ID" value="NZ_CP034088.1"/>
</dbReference>
<dbReference type="GO" id="GO:0015074">
    <property type="term" value="P:DNA integration"/>
    <property type="evidence" value="ECO:0007669"/>
    <property type="project" value="InterPro"/>
</dbReference>
<geneLocation type="plasmid" evidence="3 5">
    <name>unnamed2</name>
</geneLocation>
<evidence type="ECO:0000313" key="2">
    <source>
        <dbReference type="EMBL" id="AZG79119.1"/>
    </source>
</evidence>
<dbReference type="GO" id="GO:0003676">
    <property type="term" value="F:nucleic acid binding"/>
    <property type="evidence" value="ECO:0007669"/>
    <property type="project" value="InterPro"/>
</dbReference>
<dbReference type="InterPro" id="IPR009057">
    <property type="entry name" value="Homeodomain-like_sf"/>
</dbReference>
<dbReference type="Proteomes" id="UP000273982">
    <property type="component" value="Plasmid pGW6_2"/>
</dbReference>
<dbReference type="Pfam" id="PF13565">
    <property type="entry name" value="HTH_32"/>
    <property type="match status" value="1"/>
</dbReference>
<organism evidence="2 4">
    <name type="scientific">Methylocystis rosea</name>
    <dbReference type="NCBI Taxonomy" id="173366"/>
    <lineage>
        <taxon>Bacteria</taxon>
        <taxon>Pseudomonadati</taxon>
        <taxon>Pseudomonadota</taxon>
        <taxon>Alphaproteobacteria</taxon>
        <taxon>Hyphomicrobiales</taxon>
        <taxon>Methylocystaceae</taxon>
        <taxon>Methylocystis</taxon>
    </lineage>
</organism>
<protein>
    <submittedName>
        <fullName evidence="2 3">Transposase</fullName>
    </submittedName>
</protein>
<geneLocation type="plasmid" evidence="2">
    <name>pGW6_2</name>
</geneLocation>
<evidence type="ECO:0000313" key="5">
    <source>
        <dbReference type="Proteomes" id="UP000424673"/>
    </source>
</evidence>
<dbReference type="Pfam" id="PF13683">
    <property type="entry name" value="rve_3"/>
    <property type="match status" value="1"/>
</dbReference>
<dbReference type="Gene3D" id="3.30.420.10">
    <property type="entry name" value="Ribonuclease H-like superfamily/Ribonuclease H"/>
    <property type="match status" value="1"/>
</dbReference>
<accession>A0A3G8MAV1</accession>
<geneLocation type="plasmid" evidence="4">
    <name>pgw6_2</name>
</geneLocation>
<dbReference type="PANTHER" id="PTHR47515">
    <property type="entry name" value="LOW CALCIUM RESPONSE LOCUS PROTEIN T"/>
    <property type="match status" value="1"/>
</dbReference>
<dbReference type="EMBL" id="CP044330">
    <property type="protein sequence ID" value="QGM96017.1"/>
    <property type="molecule type" value="Genomic_DNA"/>
</dbReference>